<proteinExistence type="predicted"/>
<evidence type="ECO:0000313" key="2">
    <source>
        <dbReference type="Proteomes" id="UP000230202"/>
    </source>
</evidence>
<gene>
    <name evidence="1" type="ORF">BHC54_00150</name>
</gene>
<evidence type="ECO:0000313" key="1">
    <source>
        <dbReference type="EMBL" id="PIT42316.1"/>
    </source>
</evidence>
<organism evidence="1 2">
    <name type="scientific">Snodgrassella alvi</name>
    <dbReference type="NCBI Taxonomy" id="1196083"/>
    <lineage>
        <taxon>Bacteria</taxon>
        <taxon>Pseudomonadati</taxon>
        <taxon>Pseudomonadota</taxon>
        <taxon>Betaproteobacteria</taxon>
        <taxon>Neisseriales</taxon>
        <taxon>Neisseriaceae</taxon>
        <taxon>Snodgrassella</taxon>
    </lineage>
</organism>
<accession>A0A2N9X9Z5</accession>
<dbReference type="RefSeq" id="WP_100151386.1">
    <property type="nucleotide sequence ID" value="NZ_MEIL01000001.1"/>
</dbReference>
<protein>
    <recommendedName>
        <fullName evidence="3">Regulatory protein, RpfE type</fullName>
    </recommendedName>
</protein>
<dbReference type="Proteomes" id="UP000230202">
    <property type="component" value="Unassembled WGS sequence"/>
</dbReference>
<keyword evidence="2" id="KW-1185">Reference proteome</keyword>
<dbReference type="EMBL" id="MEIL01000001">
    <property type="protein sequence ID" value="PIT42316.1"/>
    <property type="molecule type" value="Genomic_DNA"/>
</dbReference>
<comment type="caution">
    <text evidence="1">The sequence shown here is derived from an EMBL/GenBank/DDBJ whole genome shotgun (WGS) entry which is preliminary data.</text>
</comment>
<sequence>MPADLHLTLVLPGLLWPHQDIIVPVVPLPALDKLRHWGQFSAQTSSRSQLFRQYLWQGSWVQQVCGQYNLDSSGNSLIATPISQIAGMHQLQYIDGKSLSLSIEEASAFCSVLNKWLQAENWQFHPVKANLWLLTSSQRMAFSVPSILDLGGSINSEIKPTGTDALLILQRQTELQMLLYQHPINQQRSARGLPTINSLWFEPDSAGTADSKIPLYTNSSWAVNTHELPANYAALADTMFGKDKDKIVLFNDALCTVVNQGDVYLYTQILQQWEQDWWQPLLNALQNKQLRQLNIHCENGLLQIRKPWLNFFRHKAKPFNGLSL</sequence>
<name>A0A2N9X9Z5_9NEIS</name>
<reference evidence="1" key="1">
    <citation type="journal article" date="2017" name="MBio">
        <title>Type VI secretion-mediated competition in the bee gut microbiome.</title>
        <authorList>
            <person name="Steele M.I."/>
            <person name="Kwong W.K."/>
            <person name="Powell J.E."/>
            <person name="Whiteley M."/>
            <person name="Moran N.A."/>
        </authorList>
    </citation>
    <scope>NUCLEOTIDE SEQUENCE [LARGE SCALE GENOMIC DNA]</scope>
    <source>
        <strain evidence="1">WkB273</strain>
    </source>
</reference>
<dbReference type="AlphaFoldDB" id="A0A2N9X9Z5"/>
<evidence type="ECO:0008006" key="3">
    <source>
        <dbReference type="Google" id="ProtNLM"/>
    </source>
</evidence>